<protein>
    <submittedName>
        <fullName evidence="1">Uncharacterized protein</fullName>
    </submittedName>
</protein>
<keyword evidence="2" id="KW-1185">Reference proteome</keyword>
<reference evidence="1 2" key="1">
    <citation type="submission" date="2021-09" db="EMBL/GenBank/DDBJ databases">
        <title>Genome sequencing and assembly of Chryseobacterium sp. RG1.</title>
        <authorList>
            <person name="Chhetri G."/>
        </authorList>
    </citation>
    <scope>NUCLEOTIDE SEQUENCE [LARGE SCALE GENOMIC DNA]</scope>
    <source>
        <strain evidence="1 2">RG1</strain>
    </source>
</reference>
<proteinExistence type="predicted"/>
<evidence type="ECO:0000313" key="2">
    <source>
        <dbReference type="Proteomes" id="UP000618240"/>
    </source>
</evidence>
<dbReference type="EMBL" id="JAERSE020000001">
    <property type="protein sequence ID" value="MCA6065992.1"/>
    <property type="molecule type" value="Genomic_DNA"/>
</dbReference>
<evidence type="ECO:0000313" key="1">
    <source>
        <dbReference type="EMBL" id="MCA6065992.1"/>
    </source>
</evidence>
<organism evidence="1 2">
    <name type="scientific">Chryseobacterium tagetis</name>
    <dbReference type="NCBI Taxonomy" id="2801334"/>
    <lineage>
        <taxon>Bacteria</taxon>
        <taxon>Pseudomonadati</taxon>
        <taxon>Bacteroidota</taxon>
        <taxon>Flavobacteriia</taxon>
        <taxon>Flavobacteriales</taxon>
        <taxon>Weeksellaceae</taxon>
        <taxon>Chryseobacterium group</taxon>
        <taxon>Chryseobacterium</taxon>
    </lineage>
</organism>
<gene>
    <name evidence="1" type="ORF">JI747_002310</name>
</gene>
<name>A0ABS7ZW82_9FLAO</name>
<dbReference type="Proteomes" id="UP000618240">
    <property type="component" value="Unassembled WGS sequence"/>
</dbReference>
<sequence length="78" mass="9176">MGKTKEQIIAEFGKNYLDADDTFYYTLNMTWFTKGKTLSIKFNHLEKVEEIDLMKNDSSAISRVIANLFDFLRLNIKF</sequence>
<dbReference type="RefSeq" id="WP_225685991.1">
    <property type="nucleotide sequence ID" value="NZ_JAERSE020000001.1"/>
</dbReference>
<comment type="caution">
    <text evidence="1">The sequence shown here is derived from an EMBL/GenBank/DDBJ whole genome shotgun (WGS) entry which is preliminary data.</text>
</comment>
<accession>A0ABS7ZW82</accession>